<dbReference type="EnsemblPlants" id="ORUFI07G17370.1">
    <property type="protein sequence ID" value="ORUFI07G17370.1"/>
    <property type="gene ID" value="ORUFI07G17370"/>
</dbReference>
<evidence type="ECO:0000313" key="1">
    <source>
        <dbReference type="EnsemblPlants" id="ORUFI07G17370.1"/>
    </source>
</evidence>
<sequence length="186" mass="21030">MFRVLDRILSSCLTPGATTFRSLIATAHTPSHLKIITWNMVMKMPMTSAAGTSIHQSLSDGARWPRPSMMASLHTVAKSAAGVPTVAQGSGDSELMDTSYLILQFEDEFPTGRQIERSKVNLFRYMNAWMIGLGHIQLTLWSMLRCWSHLWRKSTPKVPQLVIELQNRPPTTKPDIWHPQLKKPFT</sequence>
<dbReference type="Proteomes" id="UP000008022">
    <property type="component" value="Unassembled WGS sequence"/>
</dbReference>
<reference evidence="2" key="1">
    <citation type="submission" date="2013-06" db="EMBL/GenBank/DDBJ databases">
        <authorList>
            <person name="Zhao Q."/>
        </authorList>
    </citation>
    <scope>NUCLEOTIDE SEQUENCE</scope>
    <source>
        <strain evidence="2">cv. W1943</strain>
    </source>
</reference>
<evidence type="ECO:0000313" key="2">
    <source>
        <dbReference type="Proteomes" id="UP000008022"/>
    </source>
</evidence>
<dbReference type="HOGENOM" id="CLU_125207_0_0_1"/>
<organism evidence="1 2">
    <name type="scientific">Oryza rufipogon</name>
    <name type="common">Brownbeard rice</name>
    <name type="synonym">Asian wild rice</name>
    <dbReference type="NCBI Taxonomy" id="4529"/>
    <lineage>
        <taxon>Eukaryota</taxon>
        <taxon>Viridiplantae</taxon>
        <taxon>Streptophyta</taxon>
        <taxon>Embryophyta</taxon>
        <taxon>Tracheophyta</taxon>
        <taxon>Spermatophyta</taxon>
        <taxon>Magnoliopsida</taxon>
        <taxon>Liliopsida</taxon>
        <taxon>Poales</taxon>
        <taxon>Poaceae</taxon>
        <taxon>BOP clade</taxon>
        <taxon>Oryzoideae</taxon>
        <taxon>Oryzeae</taxon>
        <taxon>Oryzinae</taxon>
        <taxon>Oryza</taxon>
    </lineage>
</organism>
<dbReference type="Gramene" id="ORUFI07G17370.1">
    <property type="protein sequence ID" value="ORUFI07G17370.1"/>
    <property type="gene ID" value="ORUFI07G17370"/>
</dbReference>
<accession>A0A0E0Q972</accession>
<proteinExistence type="predicted"/>
<name>A0A0E0Q972_ORYRU</name>
<dbReference type="AlphaFoldDB" id="A0A0E0Q972"/>
<reference evidence="1" key="2">
    <citation type="submission" date="2015-06" db="UniProtKB">
        <authorList>
            <consortium name="EnsemblPlants"/>
        </authorList>
    </citation>
    <scope>IDENTIFICATION</scope>
</reference>
<keyword evidence="2" id="KW-1185">Reference proteome</keyword>
<protein>
    <submittedName>
        <fullName evidence="1">Uncharacterized protein</fullName>
    </submittedName>
</protein>